<evidence type="ECO:0000313" key="1">
    <source>
        <dbReference type="EMBL" id="MBK7416688.1"/>
    </source>
</evidence>
<evidence type="ECO:0000313" key="2">
    <source>
        <dbReference type="Proteomes" id="UP000739411"/>
    </source>
</evidence>
<name>A0A935MS32_9RHOO</name>
<reference evidence="1 2" key="1">
    <citation type="submission" date="2020-10" db="EMBL/GenBank/DDBJ databases">
        <title>Connecting structure to function with the recovery of over 1000 high-quality activated sludge metagenome-assembled genomes encoding full-length rRNA genes using long-read sequencing.</title>
        <authorList>
            <person name="Singleton C.M."/>
            <person name="Petriglieri F."/>
            <person name="Kristensen J.M."/>
            <person name="Kirkegaard R.H."/>
            <person name="Michaelsen T.Y."/>
            <person name="Andersen M.H."/>
            <person name="Karst S.M."/>
            <person name="Dueholm M.S."/>
            <person name="Nielsen P.H."/>
            <person name="Albertsen M."/>
        </authorList>
    </citation>
    <scope>NUCLEOTIDE SEQUENCE [LARGE SCALE GENOMIC DNA]</scope>
    <source>
        <strain evidence="1">EsbW_18-Q3-R4-48_BATAC.463</strain>
    </source>
</reference>
<dbReference type="EMBL" id="JADJMS010000046">
    <property type="protein sequence ID" value="MBK7416688.1"/>
    <property type="molecule type" value="Genomic_DNA"/>
</dbReference>
<dbReference type="Proteomes" id="UP000739411">
    <property type="component" value="Unassembled WGS sequence"/>
</dbReference>
<sequence>MSAYIAMLRKYAEAYAAEELAAKVANPAQSLSKRIVEWTGSLSEIECGKTWGMSEITALFGCAPSVAGPALVAAGWTRERLWVSGGNYSRGWLPPSPDLLLDD</sequence>
<gene>
    <name evidence="1" type="ORF">IPJ38_17885</name>
</gene>
<organism evidence="1 2">
    <name type="scientific">Candidatus Dechloromonas phosphorivorans</name>
    <dbReference type="NCBI Taxonomy" id="2899244"/>
    <lineage>
        <taxon>Bacteria</taxon>
        <taxon>Pseudomonadati</taxon>
        <taxon>Pseudomonadota</taxon>
        <taxon>Betaproteobacteria</taxon>
        <taxon>Rhodocyclales</taxon>
        <taxon>Azonexaceae</taxon>
        <taxon>Dechloromonas</taxon>
    </lineage>
</organism>
<protein>
    <submittedName>
        <fullName evidence="1">Uncharacterized protein</fullName>
    </submittedName>
</protein>
<dbReference type="AlphaFoldDB" id="A0A935MS32"/>
<accession>A0A935MS32</accession>
<proteinExistence type="predicted"/>
<comment type="caution">
    <text evidence="1">The sequence shown here is derived from an EMBL/GenBank/DDBJ whole genome shotgun (WGS) entry which is preliminary data.</text>
</comment>